<dbReference type="InterPro" id="IPR052224">
    <property type="entry name" value="THAP_domain_protein"/>
</dbReference>
<evidence type="ECO:0000313" key="9">
    <source>
        <dbReference type="Proteomes" id="UP001634394"/>
    </source>
</evidence>
<dbReference type="SUPFAM" id="SSF57716">
    <property type="entry name" value="Glucocorticoid receptor-like (DNA-binding domain)"/>
    <property type="match status" value="1"/>
</dbReference>
<dbReference type="Pfam" id="PF05485">
    <property type="entry name" value="THAP"/>
    <property type="match status" value="1"/>
</dbReference>
<keyword evidence="4 5" id="KW-0238">DNA-binding</keyword>
<sequence length="318" mass="36187">MVYCVAFNCKTGSGQGVGLFEFPKDEKRRKVWISRIKRKDFRPSKTSRLCAKHFTNDQFVVDPLLAMTIGYKLRKLQLKSDAIPSVFDFEVKKKGNDNADSFKRKQRQSGAVAKRKRIETLAQILEVSSDSDQNDNTCTINEGKETPHESNTEQLTTTYNASCQTTSASKNSSRQTEPCMVTVGTQTDDRWETRTSYRSPSIEMNRNQNLQHDTSQYPDWCPSDQEESVDSVQVTVDDDIPPNKERKFLIFERHLDQLLNRKCSCCGTMEVLMKTVVGTALIVDMCCKCDGRYKWYSQPMSGTMPLDNLILSGAIMFA</sequence>
<feature type="compositionally biased region" description="Basic and acidic residues" evidence="6">
    <location>
        <begin position="142"/>
        <end position="151"/>
    </location>
</feature>
<dbReference type="InterPro" id="IPR038441">
    <property type="entry name" value="THAP_Znf_sf"/>
</dbReference>
<evidence type="ECO:0000256" key="1">
    <source>
        <dbReference type="ARBA" id="ARBA00022723"/>
    </source>
</evidence>
<comment type="caution">
    <text evidence="8">The sequence shown here is derived from an EMBL/GenBank/DDBJ whole genome shotgun (WGS) entry which is preliminary data.</text>
</comment>
<dbReference type="PROSITE" id="PS50950">
    <property type="entry name" value="ZF_THAP"/>
    <property type="match status" value="1"/>
</dbReference>
<gene>
    <name evidence="8" type="ORF">ACJMK2_028614</name>
</gene>
<dbReference type="AlphaFoldDB" id="A0ABD3X859"/>
<keyword evidence="9" id="KW-1185">Reference proteome</keyword>
<evidence type="ECO:0000259" key="7">
    <source>
        <dbReference type="PROSITE" id="PS50950"/>
    </source>
</evidence>
<dbReference type="PANTHER" id="PTHR46927">
    <property type="entry name" value="AGAP005574-PA"/>
    <property type="match status" value="1"/>
</dbReference>
<organism evidence="8 9">
    <name type="scientific">Sinanodonta woodiana</name>
    <name type="common">Chinese pond mussel</name>
    <name type="synonym">Anodonta woodiana</name>
    <dbReference type="NCBI Taxonomy" id="1069815"/>
    <lineage>
        <taxon>Eukaryota</taxon>
        <taxon>Metazoa</taxon>
        <taxon>Spiralia</taxon>
        <taxon>Lophotrochozoa</taxon>
        <taxon>Mollusca</taxon>
        <taxon>Bivalvia</taxon>
        <taxon>Autobranchia</taxon>
        <taxon>Heteroconchia</taxon>
        <taxon>Palaeoheterodonta</taxon>
        <taxon>Unionida</taxon>
        <taxon>Unionoidea</taxon>
        <taxon>Unionidae</taxon>
        <taxon>Unioninae</taxon>
        <taxon>Sinanodonta</taxon>
    </lineage>
</organism>
<evidence type="ECO:0000256" key="2">
    <source>
        <dbReference type="ARBA" id="ARBA00022771"/>
    </source>
</evidence>
<reference evidence="8 9" key="1">
    <citation type="submission" date="2024-11" db="EMBL/GenBank/DDBJ databases">
        <title>Chromosome-level genome assembly of the freshwater bivalve Anodonta woodiana.</title>
        <authorList>
            <person name="Chen X."/>
        </authorList>
    </citation>
    <scope>NUCLEOTIDE SEQUENCE [LARGE SCALE GENOMIC DNA]</scope>
    <source>
        <strain evidence="8">MN2024</strain>
        <tissue evidence="8">Gills</tissue>
    </source>
</reference>
<dbReference type="SMART" id="SM00980">
    <property type="entry name" value="THAP"/>
    <property type="match status" value="1"/>
</dbReference>
<keyword evidence="3" id="KW-0862">Zinc</keyword>
<protein>
    <recommendedName>
        <fullName evidence="7">THAP-type domain-containing protein</fullName>
    </recommendedName>
</protein>
<evidence type="ECO:0000256" key="3">
    <source>
        <dbReference type="ARBA" id="ARBA00022833"/>
    </source>
</evidence>
<accession>A0ABD3X859</accession>
<evidence type="ECO:0000313" key="8">
    <source>
        <dbReference type="EMBL" id="KAL3882252.1"/>
    </source>
</evidence>
<dbReference type="GO" id="GO:0003677">
    <property type="term" value="F:DNA binding"/>
    <property type="evidence" value="ECO:0007669"/>
    <property type="project" value="UniProtKB-UniRule"/>
</dbReference>
<evidence type="ECO:0000256" key="5">
    <source>
        <dbReference type="PROSITE-ProRule" id="PRU00309"/>
    </source>
</evidence>
<keyword evidence="2 5" id="KW-0863">Zinc-finger</keyword>
<name>A0ABD3X859_SINWO</name>
<keyword evidence="1" id="KW-0479">Metal-binding</keyword>
<dbReference type="Proteomes" id="UP001634394">
    <property type="component" value="Unassembled WGS sequence"/>
</dbReference>
<dbReference type="Gene3D" id="6.20.210.20">
    <property type="entry name" value="THAP domain"/>
    <property type="match status" value="1"/>
</dbReference>
<dbReference type="GO" id="GO:0008270">
    <property type="term" value="F:zinc ion binding"/>
    <property type="evidence" value="ECO:0007669"/>
    <property type="project" value="UniProtKB-KW"/>
</dbReference>
<dbReference type="SMART" id="SM00692">
    <property type="entry name" value="DM3"/>
    <property type="match status" value="1"/>
</dbReference>
<feature type="compositionally biased region" description="Polar residues" evidence="6">
    <location>
        <begin position="131"/>
        <end position="140"/>
    </location>
</feature>
<evidence type="ECO:0000256" key="4">
    <source>
        <dbReference type="ARBA" id="ARBA00023125"/>
    </source>
</evidence>
<evidence type="ECO:0000256" key="6">
    <source>
        <dbReference type="SAM" id="MobiDB-lite"/>
    </source>
</evidence>
<dbReference type="InterPro" id="IPR006612">
    <property type="entry name" value="THAP_Znf"/>
</dbReference>
<feature type="region of interest" description="Disordered" evidence="6">
    <location>
        <begin position="131"/>
        <end position="153"/>
    </location>
</feature>
<dbReference type="EMBL" id="JBJQND010000003">
    <property type="protein sequence ID" value="KAL3882252.1"/>
    <property type="molecule type" value="Genomic_DNA"/>
</dbReference>
<proteinExistence type="predicted"/>
<feature type="domain" description="THAP-type" evidence="7">
    <location>
        <begin position="1"/>
        <end position="87"/>
    </location>
</feature>
<dbReference type="PANTHER" id="PTHR46927:SF3">
    <property type="entry name" value="THAP-TYPE DOMAIN-CONTAINING PROTEIN"/>
    <property type="match status" value="1"/>
</dbReference>